<dbReference type="GO" id="GO:0003964">
    <property type="term" value="F:RNA-directed DNA polymerase activity"/>
    <property type="evidence" value="ECO:0007669"/>
    <property type="project" value="UniProtKB-KW"/>
</dbReference>
<dbReference type="PANTHER" id="PTHR33067:SF39">
    <property type="entry name" value="TRANSCRIPTION FACTOR INTERACTOR AND REGULATOR CCHC(ZN) FAMILY"/>
    <property type="match status" value="1"/>
</dbReference>
<name>A0A6L2K020_TANCI</name>
<protein>
    <submittedName>
        <fullName evidence="1">Reverse transcriptase domain-containing protein</fullName>
    </submittedName>
</protein>
<keyword evidence="1" id="KW-0808">Transferase</keyword>
<dbReference type="EMBL" id="BKCJ010001436">
    <property type="protein sequence ID" value="GEU41425.1"/>
    <property type="molecule type" value="Genomic_DNA"/>
</dbReference>
<dbReference type="PANTHER" id="PTHR33067">
    <property type="entry name" value="RNA-DIRECTED DNA POLYMERASE-RELATED"/>
    <property type="match status" value="1"/>
</dbReference>
<dbReference type="Gene3D" id="2.40.70.10">
    <property type="entry name" value="Acid Proteases"/>
    <property type="match status" value="1"/>
</dbReference>
<sequence length="628" mass="69960">MLRQCPHHGFSELHQMHTFYNGLNEHEQDSLNATAGGNILRKTPRDALTIIENKSKVRYSRNKSVAFKVSTTSSGNSSSTEARIDKLTDTISNLVETFNKKMTTPATVKAVEETCVICRGAHPYYDCIATDSNISSVCATTGSLPSNTVPNPRADLKAITTRRGVTLAGPSVSPPLPSKEVDREPEIITDKVLIGSTNNVPPLIVQPSPVFTSSTPISSFRVPEVTKDTVQPSTENIQPPVAQTKISIYELVVTPNPKPTIPYPSRANKQKLHEKDDILALKFVEIFRNLHFELSFADALLHMPKFALTFKSLLNNKEKLFDLATTPVNENCSTFILKKLLEKLGDPGKFLIPCDFPELDECLALADLGACINLMPLSIWRKISLHELSSTQMILELADRSTTRPAGIAEDIFVKVGKFHFPTDFVVVDYVVDPRVPLILGRPFFKTGRALIDVYGEELTFRIDDEAITFNVGQTLKYSYNDAESINQIDVIDVAFEEYVQEVLGFSNNSKSGSPTPTSDPIISFFPPHDDYYDTEGDILYLEKLLNEDPSLNLPPVKTKDLKQVDGNMTKPLIEEPPKLELKELPSHLEYAFLEGTDKLPIIISKELKDEEKSALFKVLKSHKRVIT</sequence>
<gene>
    <name evidence="1" type="ORF">Tci_013403</name>
</gene>
<accession>A0A6L2K020</accession>
<keyword evidence="1" id="KW-0695">RNA-directed DNA polymerase</keyword>
<proteinExistence type="predicted"/>
<evidence type="ECO:0000313" key="1">
    <source>
        <dbReference type="EMBL" id="GEU41425.1"/>
    </source>
</evidence>
<organism evidence="1">
    <name type="scientific">Tanacetum cinerariifolium</name>
    <name type="common">Dalmatian daisy</name>
    <name type="synonym">Chrysanthemum cinerariifolium</name>
    <dbReference type="NCBI Taxonomy" id="118510"/>
    <lineage>
        <taxon>Eukaryota</taxon>
        <taxon>Viridiplantae</taxon>
        <taxon>Streptophyta</taxon>
        <taxon>Embryophyta</taxon>
        <taxon>Tracheophyta</taxon>
        <taxon>Spermatophyta</taxon>
        <taxon>Magnoliopsida</taxon>
        <taxon>eudicotyledons</taxon>
        <taxon>Gunneridae</taxon>
        <taxon>Pentapetalae</taxon>
        <taxon>asterids</taxon>
        <taxon>campanulids</taxon>
        <taxon>Asterales</taxon>
        <taxon>Asteraceae</taxon>
        <taxon>Asteroideae</taxon>
        <taxon>Anthemideae</taxon>
        <taxon>Anthemidinae</taxon>
        <taxon>Tanacetum</taxon>
    </lineage>
</organism>
<comment type="caution">
    <text evidence="1">The sequence shown here is derived from an EMBL/GenBank/DDBJ whole genome shotgun (WGS) entry which is preliminary data.</text>
</comment>
<dbReference type="CDD" id="cd00303">
    <property type="entry name" value="retropepsin_like"/>
    <property type="match status" value="1"/>
</dbReference>
<reference evidence="1" key="1">
    <citation type="journal article" date="2019" name="Sci. Rep.">
        <title>Draft genome of Tanacetum cinerariifolium, the natural source of mosquito coil.</title>
        <authorList>
            <person name="Yamashiro T."/>
            <person name="Shiraishi A."/>
            <person name="Satake H."/>
            <person name="Nakayama K."/>
        </authorList>
    </citation>
    <scope>NUCLEOTIDE SEQUENCE</scope>
</reference>
<dbReference type="InterPro" id="IPR021109">
    <property type="entry name" value="Peptidase_aspartic_dom_sf"/>
</dbReference>
<dbReference type="AlphaFoldDB" id="A0A6L2K020"/>
<keyword evidence="1" id="KW-0548">Nucleotidyltransferase</keyword>